<dbReference type="SUPFAM" id="SSF55387">
    <property type="entry name" value="Frataxin/Nqo15-like"/>
    <property type="match status" value="1"/>
</dbReference>
<dbReference type="Pfam" id="PF01491">
    <property type="entry name" value="Frataxin_Cyay"/>
    <property type="match status" value="1"/>
</dbReference>
<accession>A0A0N7L4E5</accession>
<dbReference type="Proteomes" id="UP000054928">
    <property type="component" value="Unassembled WGS sequence"/>
</dbReference>
<dbReference type="OrthoDB" id="58083at2759"/>
<dbReference type="EMBL" id="CCYD01000322">
    <property type="protein sequence ID" value="CEG38451.1"/>
    <property type="molecule type" value="Genomic_DNA"/>
</dbReference>
<dbReference type="GO" id="GO:0005737">
    <property type="term" value="C:cytoplasm"/>
    <property type="evidence" value="ECO:0007669"/>
    <property type="project" value="UniProtKB-ARBA"/>
</dbReference>
<dbReference type="RefSeq" id="XP_024574820.1">
    <property type="nucleotide sequence ID" value="XM_024723888.1"/>
</dbReference>
<keyword evidence="3" id="KW-0408">Iron</keyword>
<evidence type="ECO:0000256" key="2">
    <source>
        <dbReference type="ARBA" id="ARBA00022496"/>
    </source>
</evidence>
<dbReference type="AlphaFoldDB" id="A0A0N7L4E5"/>
<dbReference type="GO" id="GO:0006826">
    <property type="term" value="P:iron ion transport"/>
    <property type="evidence" value="ECO:0007669"/>
    <property type="project" value="UniProtKB-KW"/>
</dbReference>
<sequence length="167" mass="19604">MMLQRALHSTRNCRNVIFQIYNNVTHVAMINCSVLHLVQTRGKLTVPIANRRRRLKSKISKDKFAALSLEFLDRVQNAMEPLYPPINDEFQLKRDDGEIYIRTNAREFVVKVLHSKQQIEFSSPVSGLRSYQWNVLTKRWEDEADSHDIEGLLTRDLMRFCVGIPRF</sequence>
<organism evidence="4 5">
    <name type="scientific">Plasmopara halstedii</name>
    <name type="common">Downy mildew of sunflower</name>
    <dbReference type="NCBI Taxonomy" id="4781"/>
    <lineage>
        <taxon>Eukaryota</taxon>
        <taxon>Sar</taxon>
        <taxon>Stramenopiles</taxon>
        <taxon>Oomycota</taxon>
        <taxon>Peronosporomycetes</taxon>
        <taxon>Peronosporales</taxon>
        <taxon>Peronosporaceae</taxon>
        <taxon>Plasmopara</taxon>
    </lineage>
</organism>
<keyword evidence="2" id="KW-0813">Transport</keyword>
<dbReference type="GeneID" id="36403580"/>
<dbReference type="GO" id="GO:0016226">
    <property type="term" value="P:iron-sulfur cluster assembly"/>
    <property type="evidence" value="ECO:0007669"/>
    <property type="project" value="InterPro"/>
</dbReference>
<keyword evidence="2" id="KW-0410">Iron transport</keyword>
<proteinExistence type="inferred from homology"/>
<dbReference type="InterPro" id="IPR036524">
    <property type="entry name" value="Frataxin/CyaY_sf"/>
</dbReference>
<evidence type="ECO:0000256" key="1">
    <source>
        <dbReference type="ARBA" id="ARBA00008183"/>
    </source>
</evidence>
<evidence type="ECO:0000313" key="5">
    <source>
        <dbReference type="Proteomes" id="UP000054928"/>
    </source>
</evidence>
<evidence type="ECO:0000313" key="4">
    <source>
        <dbReference type="EMBL" id="CEG38451.1"/>
    </source>
</evidence>
<keyword evidence="2" id="KW-0406">Ion transport</keyword>
<dbReference type="InterPro" id="IPR002908">
    <property type="entry name" value="Frataxin/CyaY"/>
</dbReference>
<comment type="similarity">
    <text evidence="1">Belongs to the frataxin family.</text>
</comment>
<dbReference type="OMA" id="HEFEIAV"/>
<dbReference type="Gene3D" id="3.30.920.10">
    <property type="entry name" value="Frataxin/CyaY"/>
    <property type="match status" value="1"/>
</dbReference>
<keyword evidence="5" id="KW-1185">Reference proteome</keyword>
<evidence type="ECO:0000256" key="3">
    <source>
        <dbReference type="ARBA" id="ARBA00023004"/>
    </source>
</evidence>
<reference evidence="5" key="1">
    <citation type="submission" date="2014-09" db="EMBL/GenBank/DDBJ databases">
        <authorList>
            <person name="Sharma Rahul"/>
            <person name="Thines Marco"/>
        </authorList>
    </citation>
    <scope>NUCLEOTIDE SEQUENCE [LARGE SCALE GENOMIC DNA]</scope>
</reference>
<dbReference type="SMART" id="SM01219">
    <property type="entry name" value="Frataxin_Cyay"/>
    <property type="match status" value="1"/>
</dbReference>
<protein>
    <submittedName>
        <fullName evidence="4">Mitochondrial matrix protein frataxin</fullName>
    </submittedName>
</protein>
<name>A0A0N7L4E5_PLAHL</name>
<dbReference type="GO" id="GO:0008199">
    <property type="term" value="F:ferric iron binding"/>
    <property type="evidence" value="ECO:0007669"/>
    <property type="project" value="InterPro"/>
</dbReference>